<evidence type="ECO:0000259" key="1">
    <source>
        <dbReference type="PROSITE" id="PS50878"/>
    </source>
</evidence>
<dbReference type="PANTHER" id="PTHR47027">
    <property type="entry name" value="REVERSE TRANSCRIPTASE DOMAIN-CONTAINING PROTEIN"/>
    <property type="match status" value="1"/>
</dbReference>
<dbReference type="InterPro" id="IPR036691">
    <property type="entry name" value="Endo/exonu/phosph_ase_sf"/>
</dbReference>
<dbReference type="SUPFAM" id="SSF56672">
    <property type="entry name" value="DNA/RNA polymerases"/>
    <property type="match status" value="1"/>
</dbReference>
<dbReference type="CDD" id="cd09076">
    <property type="entry name" value="L1-EN"/>
    <property type="match status" value="1"/>
</dbReference>
<dbReference type="GO" id="GO:0003964">
    <property type="term" value="F:RNA-directed DNA polymerase activity"/>
    <property type="evidence" value="ECO:0007669"/>
    <property type="project" value="UniProtKB-KW"/>
</dbReference>
<protein>
    <submittedName>
        <fullName evidence="2">Putative endonuclease-reverse transcriptase</fullName>
    </submittedName>
</protein>
<dbReference type="AlphaFoldDB" id="A0A0V0G8V1"/>
<dbReference type="PANTHER" id="PTHR47027:SF20">
    <property type="entry name" value="REVERSE TRANSCRIPTASE-LIKE PROTEIN WITH RNA-DIRECTED DNA POLYMERASE DOMAIN"/>
    <property type="match status" value="1"/>
</dbReference>
<proteinExistence type="predicted"/>
<dbReference type="SUPFAM" id="SSF56219">
    <property type="entry name" value="DNase I-like"/>
    <property type="match status" value="1"/>
</dbReference>
<accession>A0A0V0G8V1</accession>
<dbReference type="InterPro" id="IPR000477">
    <property type="entry name" value="RT_dom"/>
</dbReference>
<sequence>WYISTWNVRSLYRAGASRKLEEELKKYKADITALQEIRWRKSEITQLRDHIVFNSGSTANIRGTGFAVSNQKKHLVIKFQPINERICSLRLKGKFANLTLISVHAPTEESETEMKEDFYAELERVYNNIPGHDIKIVLGDFNAKIGKEDVYKPVIGQHSKHVVTNDNGARVIDFASDKNLRVASTFFPHKKIHLETWVSPDGSTRNQIDHVLIDSRHATNIQDVRSFRGADVDSDHFLVRARVAQKMASKAHSKSERRRLFATDKLRVQTVKAAFENEVNIRLQKDHSERETVDVIETKWNKIKDVLQGAATEIMGERRKPARNDWYDDEVAEALKQRNEARQRMLVKKTRASGQEYRKMRAKVKLICRKKKRFLERERVKQLQNDFEQKRGRKFYKEVKNIKNGFQPRLGCVESKDGELIGGKEEILNRWREHFEEVLNRGEMQTDLSQEEIPLEEDVEPPTREEFNDVLAAMKENKAPGEDNIAVEMLKNGGERVQEELYDLILSVWLREKMPQEWDSALIYPIFKKGNRLSCGNYRGISLLSTVYKILASLIAEKLHVFAERVLGDYQCGFRKGRSTTDHIFTMRAVLEKFYENDLDLHQLYIDFEMAYDTVSRIGLLKCLENLGIPFKIIRLLRMTLSHTHAKVAVQGKVTKGFSISQGLRQGDPVSPILFNLILEAAIRNIEVNAGGSIYNRTIQYLAYADDVAIIARSAADLKKACTQLEYGAATYGLKVNEGKTKYMVTTRRARRFGSLQVAQHAFNGVNSFKYLGATLTSKNEVKEDIASRIAAANRCLWSLGPILRKRDVSRNAKLTIYKTLIKPVLLYGSETWTLTSADERMLNCWERKVLRRIYGPVVENGVYRCRKNDELRELFKEPNIVKSIKLGRLRWLGHLHRMDQGRAPRIAYEGHPGGRRPRGRPRLRWLNKVEEDLSKLNMGGWRRKASDRTAWSELLKEAKALQGL</sequence>
<dbReference type="Pfam" id="PF00078">
    <property type="entry name" value="RVT_1"/>
    <property type="match status" value="1"/>
</dbReference>
<dbReference type="GO" id="GO:0004519">
    <property type="term" value="F:endonuclease activity"/>
    <property type="evidence" value="ECO:0007669"/>
    <property type="project" value="UniProtKB-KW"/>
</dbReference>
<keyword evidence="2" id="KW-0378">Hydrolase</keyword>
<dbReference type="InterPro" id="IPR005135">
    <property type="entry name" value="Endo/exonuclease/phosphatase"/>
</dbReference>
<keyword evidence="2" id="KW-0808">Transferase</keyword>
<dbReference type="CDD" id="cd01650">
    <property type="entry name" value="RT_nLTR_like"/>
    <property type="match status" value="1"/>
</dbReference>
<dbReference type="InterPro" id="IPR043502">
    <property type="entry name" value="DNA/RNA_pol_sf"/>
</dbReference>
<reference evidence="2" key="1">
    <citation type="journal article" date="2018" name="J. Proteomics">
        <title>Exploring the molecular complexity of Triatoma dimidiata sialome.</title>
        <authorList>
            <person name="Santiago P.B."/>
            <person name="de Araujo C.N."/>
            <person name="Charneau S."/>
            <person name="Bastos I.M.D."/>
            <person name="Assumpcao T.C.F."/>
            <person name="Queiroz R.M.L."/>
            <person name="Praca Y.R."/>
            <person name="Cordeiro T.M."/>
            <person name="Garcia C.H.S."/>
            <person name="da Silva I.G."/>
            <person name="Raiol T."/>
            <person name="Motta F.N."/>
            <person name="de Araujo Oliveira J.V."/>
            <person name="de Sousa M.V."/>
            <person name="Ribeiro J.M.C."/>
            <person name="de Santana J.M."/>
        </authorList>
    </citation>
    <scope>NUCLEOTIDE SEQUENCE</scope>
    <source>
        <strain evidence="2">Santander</strain>
        <tissue evidence="2">Salivary glands</tissue>
    </source>
</reference>
<keyword evidence="2" id="KW-0548">Nucleotidyltransferase</keyword>
<dbReference type="Pfam" id="PF03372">
    <property type="entry name" value="Exo_endo_phos"/>
    <property type="match status" value="1"/>
</dbReference>
<dbReference type="PROSITE" id="PS50878">
    <property type="entry name" value="RT_POL"/>
    <property type="match status" value="1"/>
</dbReference>
<feature type="domain" description="Reverse transcriptase" evidence="1">
    <location>
        <begin position="507"/>
        <end position="776"/>
    </location>
</feature>
<name>A0A0V0G8V1_TRIDM</name>
<keyword evidence="2" id="KW-0540">Nuclease</keyword>
<organism evidence="2">
    <name type="scientific">Triatoma dimidiata</name>
    <name type="common">Kissing bug</name>
    <name type="synonym">Meccus dimidiatus</name>
    <dbReference type="NCBI Taxonomy" id="72491"/>
    <lineage>
        <taxon>Eukaryota</taxon>
        <taxon>Metazoa</taxon>
        <taxon>Ecdysozoa</taxon>
        <taxon>Arthropoda</taxon>
        <taxon>Hexapoda</taxon>
        <taxon>Insecta</taxon>
        <taxon>Pterygota</taxon>
        <taxon>Neoptera</taxon>
        <taxon>Paraneoptera</taxon>
        <taxon>Hemiptera</taxon>
        <taxon>Heteroptera</taxon>
        <taxon>Panheteroptera</taxon>
        <taxon>Cimicomorpha</taxon>
        <taxon>Reduviidae</taxon>
        <taxon>Triatominae</taxon>
        <taxon>Triatoma</taxon>
    </lineage>
</organism>
<evidence type="ECO:0000313" key="2">
    <source>
        <dbReference type="EMBL" id="JAP04539.1"/>
    </source>
</evidence>
<keyword evidence="2" id="KW-0695">RNA-directed DNA polymerase</keyword>
<dbReference type="EMBL" id="GECL01001585">
    <property type="protein sequence ID" value="JAP04539.1"/>
    <property type="molecule type" value="Transcribed_RNA"/>
</dbReference>
<feature type="non-terminal residue" evidence="2">
    <location>
        <position position="1"/>
    </location>
</feature>
<dbReference type="Gene3D" id="3.60.10.10">
    <property type="entry name" value="Endonuclease/exonuclease/phosphatase"/>
    <property type="match status" value="1"/>
</dbReference>
<keyword evidence="2" id="KW-0255">Endonuclease</keyword>